<dbReference type="Gene3D" id="3.40.47.10">
    <property type="match status" value="1"/>
</dbReference>
<dbReference type="FunFam" id="3.40.47.10:FF:000010">
    <property type="entry name" value="Acetyl-CoA acetyltransferase (Thiolase)"/>
    <property type="match status" value="1"/>
</dbReference>
<comment type="pathway">
    <text evidence="1">Lipid metabolism.</text>
</comment>
<dbReference type="InterPro" id="IPR016039">
    <property type="entry name" value="Thiolase-like"/>
</dbReference>
<feature type="domain" description="Thiolase C-terminal" evidence="10">
    <location>
        <begin position="265"/>
        <end position="385"/>
    </location>
</feature>
<comment type="pathway">
    <text evidence="6">Metabolic intermediate biosynthesis; (R)-mevalonate biosynthesis; (R)-mevalonate from acetyl-CoA: step 1/3.</text>
</comment>
<evidence type="ECO:0000256" key="1">
    <source>
        <dbReference type="ARBA" id="ARBA00005189"/>
    </source>
</evidence>
<evidence type="ECO:0000313" key="11">
    <source>
        <dbReference type="EMBL" id="KAA0685449.1"/>
    </source>
</evidence>
<dbReference type="PROSITE" id="PS00098">
    <property type="entry name" value="THIOLASE_1"/>
    <property type="match status" value="1"/>
</dbReference>
<name>A0A6L3B175_AZOBR</name>
<feature type="domain" description="Thiolase N-terminal" evidence="9">
    <location>
        <begin position="13"/>
        <end position="256"/>
    </location>
</feature>
<dbReference type="Proteomes" id="UP000476837">
    <property type="component" value="Unassembled WGS sequence"/>
</dbReference>
<evidence type="ECO:0000256" key="7">
    <source>
        <dbReference type="PIRSR" id="PIRSR000429-1"/>
    </source>
</evidence>
<dbReference type="PIRSF" id="PIRSF000429">
    <property type="entry name" value="Ac-CoA_Ac_transf"/>
    <property type="match status" value="1"/>
</dbReference>
<proteinExistence type="inferred from homology"/>
<dbReference type="PANTHER" id="PTHR43853:SF21">
    <property type="entry name" value="STEROID 3-KETOACYL-COA THIOLASE"/>
    <property type="match status" value="1"/>
</dbReference>
<protein>
    <submittedName>
        <fullName evidence="11">Thiolase family protein</fullName>
    </submittedName>
</protein>
<dbReference type="GO" id="GO:0006635">
    <property type="term" value="P:fatty acid beta-oxidation"/>
    <property type="evidence" value="ECO:0007669"/>
    <property type="project" value="TreeGrafter"/>
</dbReference>
<evidence type="ECO:0000256" key="6">
    <source>
        <dbReference type="ARBA" id="ARBA00037924"/>
    </source>
</evidence>
<evidence type="ECO:0000256" key="3">
    <source>
        <dbReference type="ARBA" id="ARBA00022679"/>
    </source>
</evidence>
<evidence type="ECO:0000259" key="9">
    <source>
        <dbReference type="Pfam" id="PF00108"/>
    </source>
</evidence>
<dbReference type="RefSeq" id="WP_149165187.1">
    <property type="nucleotide sequence ID" value="NZ_QOKV01000007.1"/>
</dbReference>
<evidence type="ECO:0000256" key="2">
    <source>
        <dbReference type="ARBA" id="ARBA00010982"/>
    </source>
</evidence>
<dbReference type="CDD" id="cd00751">
    <property type="entry name" value="thiolase"/>
    <property type="match status" value="1"/>
</dbReference>
<dbReference type="Pfam" id="PF02803">
    <property type="entry name" value="Thiolase_C"/>
    <property type="match status" value="1"/>
</dbReference>
<feature type="active site" description="Proton acceptor" evidence="7">
    <location>
        <position position="373"/>
    </location>
</feature>
<dbReference type="NCBIfam" id="TIGR01930">
    <property type="entry name" value="AcCoA-C-Actrans"/>
    <property type="match status" value="1"/>
</dbReference>
<dbReference type="GO" id="GO:0042619">
    <property type="term" value="P:poly-hydroxybutyrate biosynthetic process"/>
    <property type="evidence" value="ECO:0007669"/>
    <property type="project" value="UniProtKB-KW"/>
</dbReference>
<reference evidence="11 12" key="1">
    <citation type="submission" date="2018-07" db="EMBL/GenBank/DDBJ databases">
        <title>Genome sequence of Roseomonas fauriae ATCC 49958.</title>
        <authorList>
            <person name="Sant'Anna F.H."/>
            <person name="Baldani J.I."/>
            <person name="Zilli J.E."/>
            <person name="Reis V.M."/>
            <person name="Hartmann A."/>
            <person name="Cruz L."/>
            <person name="de Souza E.M."/>
            <person name="de Oliveira Pedrosa F."/>
            <person name="Passaglia L.M.P."/>
        </authorList>
    </citation>
    <scope>NUCLEOTIDE SEQUENCE [LARGE SCALE GENOMIC DNA]</scope>
    <source>
        <strain evidence="11 12">ATCC 49958</strain>
    </source>
</reference>
<dbReference type="InterPro" id="IPR050215">
    <property type="entry name" value="Thiolase-like_sf_Thiolase"/>
</dbReference>
<dbReference type="GO" id="GO:0010124">
    <property type="term" value="P:phenylacetate catabolic process"/>
    <property type="evidence" value="ECO:0007669"/>
    <property type="project" value="TreeGrafter"/>
</dbReference>
<comment type="caution">
    <text evidence="11">The sequence shown here is derived from an EMBL/GenBank/DDBJ whole genome shotgun (WGS) entry which is preliminary data.</text>
</comment>
<dbReference type="EMBL" id="QOKV01000007">
    <property type="protein sequence ID" value="KAA0685449.1"/>
    <property type="molecule type" value="Genomic_DNA"/>
</dbReference>
<evidence type="ECO:0000256" key="8">
    <source>
        <dbReference type="RuleBase" id="RU003557"/>
    </source>
</evidence>
<dbReference type="InterPro" id="IPR020613">
    <property type="entry name" value="Thiolase_CS"/>
</dbReference>
<dbReference type="Pfam" id="PF00108">
    <property type="entry name" value="Thiolase_N"/>
    <property type="match status" value="1"/>
</dbReference>
<dbReference type="InterPro" id="IPR020616">
    <property type="entry name" value="Thiolase_N"/>
</dbReference>
<gene>
    <name evidence="11" type="ORF">DS837_13175</name>
</gene>
<feature type="active site" description="Acyl-thioester intermediate" evidence="7">
    <location>
        <position position="99"/>
    </location>
</feature>
<keyword evidence="5 8" id="KW-0012">Acyltransferase</keyword>
<organism evidence="11 12">
    <name type="scientific">Azospirillum brasilense</name>
    <dbReference type="NCBI Taxonomy" id="192"/>
    <lineage>
        <taxon>Bacteria</taxon>
        <taxon>Pseudomonadati</taxon>
        <taxon>Pseudomonadota</taxon>
        <taxon>Alphaproteobacteria</taxon>
        <taxon>Rhodospirillales</taxon>
        <taxon>Azospirillaceae</taxon>
        <taxon>Azospirillum</taxon>
    </lineage>
</organism>
<dbReference type="InterPro" id="IPR020617">
    <property type="entry name" value="Thiolase_C"/>
</dbReference>
<feature type="active site" description="Proton acceptor" evidence="7">
    <location>
        <position position="343"/>
    </location>
</feature>
<evidence type="ECO:0000256" key="5">
    <source>
        <dbReference type="ARBA" id="ARBA00023315"/>
    </source>
</evidence>
<evidence type="ECO:0000256" key="4">
    <source>
        <dbReference type="ARBA" id="ARBA00022752"/>
    </source>
</evidence>
<dbReference type="SUPFAM" id="SSF53901">
    <property type="entry name" value="Thiolase-like"/>
    <property type="match status" value="2"/>
</dbReference>
<dbReference type="PANTHER" id="PTHR43853">
    <property type="entry name" value="3-KETOACYL-COA THIOLASE, PEROXISOMAL"/>
    <property type="match status" value="1"/>
</dbReference>
<dbReference type="InterPro" id="IPR020615">
    <property type="entry name" value="Thiolase_acyl_enz_int_AS"/>
</dbReference>
<evidence type="ECO:0000313" key="12">
    <source>
        <dbReference type="Proteomes" id="UP000476837"/>
    </source>
</evidence>
<evidence type="ECO:0000259" key="10">
    <source>
        <dbReference type="Pfam" id="PF02803"/>
    </source>
</evidence>
<sequence>MTSAPLTTPANPVVIAGYARSPFAFANKGELAKVRPDDLLAHVVAALVERTGVNPQDIEDVVVGCAFPEGEQGMNIARTVSFLAKLPLTAGATTINRYCGSSMQAIHQAAGAIQMGAGEVFLCGGIESMSRVPMMGYNPLPHPGLKDHYPEAYCSMGVTAENVARRYEISRADQEAMAAESHAKAAAAQQGGRLAEEIVAIQTAAGLVERDGCIRPGTSGETLSGLKPAFLADGSVTAGTSSPLTDGASAVLVTTEAYAKANGLPILARIRSVAVAGCAPEVMGLGPVPAAQKALARAGLSIRDIDVIELNEAFAAQAIACMRDLDIDPAKVNLDGGAIALGHPLGATGARITGKAAALLKREGKQFALATQCIGGGQGIATVLEAV</sequence>
<accession>A0A6L3B175</accession>
<dbReference type="AlphaFoldDB" id="A0A6L3B175"/>
<dbReference type="GO" id="GO:0003988">
    <property type="term" value="F:acetyl-CoA C-acyltransferase activity"/>
    <property type="evidence" value="ECO:0007669"/>
    <property type="project" value="UniProtKB-ARBA"/>
</dbReference>
<keyword evidence="3 8" id="KW-0808">Transferase</keyword>
<dbReference type="PROSITE" id="PS00737">
    <property type="entry name" value="THIOLASE_2"/>
    <property type="match status" value="1"/>
</dbReference>
<dbReference type="GO" id="GO:0005737">
    <property type="term" value="C:cytoplasm"/>
    <property type="evidence" value="ECO:0007669"/>
    <property type="project" value="UniProtKB-ARBA"/>
</dbReference>
<keyword evidence="4" id="KW-0583">PHB biosynthesis</keyword>
<comment type="similarity">
    <text evidence="2 8">Belongs to the thiolase-like superfamily. Thiolase family.</text>
</comment>
<dbReference type="InterPro" id="IPR002155">
    <property type="entry name" value="Thiolase"/>
</dbReference>